<dbReference type="Gene3D" id="3.40.630.10">
    <property type="entry name" value="Zn peptidases"/>
    <property type="match status" value="1"/>
</dbReference>
<reference evidence="2 3" key="1">
    <citation type="submission" date="2018-02" db="EMBL/GenBank/DDBJ databases">
        <title>Subsurface microbial communities from deep shales in Ohio and West Virginia, USA.</title>
        <authorList>
            <person name="Wrighton K."/>
        </authorList>
    </citation>
    <scope>NUCLEOTIDE SEQUENCE [LARGE SCALE GENOMIC DNA]</scope>
    <source>
        <strain evidence="2 3">OWC-DMM</strain>
    </source>
</reference>
<organism evidence="2 3">
    <name type="scientific">Methylobacter tundripaludum</name>
    <dbReference type="NCBI Taxonomy" id="173365"/>
    <lineage>
        <taxon>Bacteria</taxon>
        <taxon>Pseudomonadati</taxon>
        <taxon>Pseudomonadota</taxon>
        <taxon>Gammaproteobacteria</taxon>
        <taxon>Methylococcales</taxon>
        <taxon>Methylococcaceae</taxon>
        <taxon>Methylobacter</taxon>
    </lineage>
</organism>
<protein>
    <submittedName>
        <fullName evidence="2">Peptidase M28-like protein</fullName>
    </submittedName>
</protein>
<dbReference type="InterPro" id="IPR007484">
    <property type="entry name" value="Peptidase_M28"/>
</dbReference>
<dbReference type="Pfam" id="PF04389">
    <property type="entry name" value="Peptidase_M28"/>
    <property type="match status" value="1"/>
</dbReference>
<comment type="caution">
    <text evidence="2">The sequence shown here is derived from an EMBL/GenBank/DDBJ whole genome shotgun (WGS) entry which is preliminary data.</text>
</comment>
<proteinExistence type="predicted"/>
<dbReference type="EMBL" id="PTIZ01000004">
    <property type="protein sequence ID" value="PPK76228.1"/>
    <property type="molecule type" value="Genomic_DNA"/>
</dbReference>
<dbReference type="SUPFAM" id="SSF53187">
    <property type="entry name" value="Zn-dependent exopeptidases"/>
    <property type="match status" value="1"/>
</dbReference>
<dbReference type="AlphaFoldDB" id="A0A2S6HFH5"/>
<evidence type="ECO:0000313" key="3">
    <source>
        <dbReference type="Proteomes" id="UP000240010"/>
    </source>
</evidence>
<dbReference type="InterPro" id="IPR045175">
    <property type="entry name" value="M28_fam"/>
</dbReference>
<accession>A0A2S6HFH5</accession>
<dbReference type="GO" id="GO:0008235">
    <property type="term" value="F:metalloexopeptidase activity"/>
    <property type="evidence" value="ECO:0007669"/>
    <property type="project" value="InterPro"/>
</dbReference>
<gene>
    <name evidence="2" type="ORF">B0F87_104320</name>
</gene>
<evidence type="ECO:0000313" key="2">
    <source>
        <dbReference type="EMBL" id="PPK76228.1"/>
    </source>
</evidence>
<evidence type="ECO:0000259" key="1">
    <source>
        <dbReference type="Pfam" id="PF04389"/>
    </source>
</evidence>
<name>A0A2S6HFH5_9GAMM</name>
<sequence length="298" mass="33715">MNEISIQRLRTHVYELAGKIGEHNIFHPEALHAAEAYITQEWRQQGYDVCKQTYTAQGVECANLEITRAGNGRNNDVILIGAHYDSVLGSPGANDNGSGVAALLELSRLFKDVTPETSLRFVAFVNEEPPFFFWPSMGSMVYAKAARQRGDPIRFMISLETIGYYRNQRGSQTYPPLLKHFYPDTGNFIAFVSNLRSRHILWDCVRAFSSATDFPVQSIAAPAIVPGVSLSDQLSFWRHGYKALMITDTAFYRYPYYHTAQDTPDKLDYEPFTEMTKGLFLMLCRLANAMQQSPESSH</sequence>
<dbReference type="Proteomes" id="UP000240010">
    <property type="component" value="Unassembled WGS sequence"/>
</dbReference>
<dbReference type="GO" id="GO:0006508">
    <property type="term" value="P:proteolysis"/>
    <property type="evidence" value="ECO:0007669"/>
    <property type="project" value="InterPro"/>
</dbReference>
<feature type="domain" description="Peptidase M28" evidence="1">
    <location>
        <begin position="71"/>
        <end position="277"/>
    </location>
</feature>
<dbReference type="PANTHER" id="PTHR12147:SF26">
    <property type="entry name" value="PEPTIDASE M28 DOMAIN-CONTAINING PROTEIN"/>
    <property type="match status" value="1"/>
</dbReference>
<dbReference type="PANTHER" id="PTHR12147">
    <property type="entry name" value="METALLOPEPTIDASE M28 FAMILY MEMBER"/>
    <property type="match status" value="1"/>
</dbReference>
<dbReference type="RefSeq" id="WP_104428712.1">
    <property type="nucleotide sequence ID" value="NZ_PTIZ01000004.1"/>
</dbReference>